<dbReference type="AlphaFoldDB" id="A0A512TPF6"/>
<sequence length="86" mass="10099">MKYSEAREVYKNKWILFQAISAYSEGGKRIVTDLAVLKSYDKGNDALKDYANYHKADKQKEYYVYNTTHKTLEIEERAWIGVRING</sequence>
<accession>A0A512TPF6</accession>
<evidence type="ECO:0000313" key="2">
    <source>
        <dbReference type="Proteomes" id="UP000321089"/>
    </source>
</evidence>
<reference evidence="1 2" key="1">
    <citation type="submission" date="2019-07" db="EMBL/GenBank/DDBJ databases">
        <title>Whole genome shotgun sequence of Clostridium butyricum NBRC 3858.</title>
        <authorList>
            <person name="Hosoyama A."/>
            <person name="Uohara A."/>
            <person name="Ohji S."/>
            <person name="Ichikawa N."/>
        </authorList>
    </citation>
    <scope>NUCLEOTIDE SEQUENCE [LARGE SCALE GENOMIC DNA]</scope>
    <source>
        <strain evidence="1 2">NBRC 3858</strain>
    </source>
</reference>
<dbReference type="RefSeq" id="WP_146868782.1">
    <property type="nucleotide sequence ID" value="NZ_BKBC01000040.1"/>
</dbReference>
<proteinExistence type="predicted"/>
<organism evidence="1 2">
    <name type="scientific">Clostridium butyricum</name>
    <dbReference type="NCBI Taxonomy" id="1492"/>
    <lineage>
        <taxon>Bacteria</taxon>
        <taxon>Bacillati</taxon>
        <taxon>Bacillota</taxon>
        <taxon>Clostridia</taxon>
        <taxon>Eubacteriales</taxon>
        <taxon>Clostridiaceae</taxon>
        <taxon>Clostridium</taxon>
    </lineage>
</organism>
<dbReference type="EMBL" id="BKBC01000040">
    <property type="protein sequence ID" value="GEQ22125.1"/>
    <property type="molecule type" value="Genomic_DNA"/>
</dbReference>
<comment type="caution">
    <text evidence="1">The sequence shown here is derived from an EMBL/GenBank/DDBJ whole genome shotgun (WGS) entry which is preliminary data.</text>
</comment>
<name>A0A512TPF6_CLOBU</name>
<evidence type="ECO:0000313" key="1">
    <source>
        <dbReference type="EMBL" id="GEQ22125.1"/>
    </source>
</evidence>
<protein>
    <submittedName>
        <fullName evidence="1">Uncharacterized protein</fullName>
    </submittedName>
</protein>
<dbReference type="Proteomes" id="UP000321089">
    <property type="component" value="Unassembled WGS sequence"/>
</dbReference>
<gene>
    <name evidence="1" type="ORF">CBU02nite_26310</name>
</gene>